<dbReference type="EMBL" id="JAHMHS010000078">
    <property type="protein sequence ID" value="KAK1722497.1"/>
    <property type="molecule type" value="Genomic_DNA"/>
</dbReference>
<evidence type="ECO:0000313" key="2">
    <source>
        <dbReference type="EMBL" id="KAK1722497.1"/>
    </source>
</evidence>
<evidence type="ECO:0000313" key="3">
    <source>
        <dbReference type="Proteomes" id="UP001244207"/>
    </source>
</evidence>
<protein>
    <submittedName>
        <fullName evidence="2">Uncharacterized protein</fullName>
    </submittedName>
</protein>
<organism evidence="2 3">
    <name type="scientific">Glomerella acutata</name>
    <name type="common">Colletotrichum acutatum</name>
    <dbReference type="NCBI Taxonomy" id="27357"/>
    <lineage>
        <taxon>Eukaryota</taxon>
        <taxon>Fungi</taxon>
        <taxon>Dikarya</taxon>
        <taxon>Ascomycota</taxon>
        <taxon>Pezizomycotina</taxon>
        <taxon>Sordariomycetes</taxon>
        <taxon>Hypocreomycetidae</taxon>
        <taxon>Glomerellales</taxon>
        <taxon>Glomerellaceae</taxon>
        <taxon>Colletotrichum</taxon>
        <taxon>Colletotrichum acutatum species complex</taxon>
    </lineage>
</organism>
<sequence length="177" mass="19964">MGRHHLRLFMTLPKTQNDPNKKHSLPPMLPKPEQEPWPWLLHLPFILPLYSWILHELLSRPSILCPWTMTSRNGRPQPPPVPAILPVATTMDNADPGAPSLGIIVPPAACRREPPSNLQGQAPYEPVKAYSKRRTVCSPWMNEAAILSTSSLPSIDRSSKCIGRYQSHPVTRHERAR</sequence>
<dbReference type="AlphaFoldDB" id="A0AAD8UGL8"/>
<feature type="region of interest" description="Disordered" evidence="1">
    <location>
        <begin position="154"/>
        <end position="177"/>
    </location>
</feature>
<comment type="caution">
    <text evidence="2">The sequence shown here is derived from an EMBL/GenBank/DDBJ whole genome shotgun (WGS) entry which is preliminary data.</text>
</comment>
<dbReference type="RefSeq" id="XP_060362552.1">
    <property type="nucleotide sequence ID" value="XM_060502962.1"/>
</dbReference>
<reference evidence="2" key="1">
    <citation type="submission" date="2021-12" db="EMBL/GenBank/DDBJ databases">
        <title>Comparative genomics, transcriptomics and evolutionary studies reveal genomic signatures of adaptation to plant cell wall in hemibiotrophic fungi.</title>
        <authorList>
            <consortium name="DOE Joint Genome Institute"/>
            <person name="Baroncelli R."/>
            <person name="Diaz J.F."/>
            <person name="Benocci T."/>
            <person name="Peng M."/>
            <person name="Battaglia E."/>
            <person name="Haridas S."/>
            <person name="Andreopoulos W."/>
            <person name="Labutti K."/>
            <person name="Pangilinan J."/>
            <person name="Floch G.L."/>
            <person name="Makela M.R."/>
            <person name="Henrissat B."/>
            <person name="Grigoriev I.V."/>
            <person name="Crouch J.A."/>
            <person name="De Vries R.P."/>
            <person name="Sukno S.A."/>
            <person name="Thon M.R."/>
        </authorList>
    </citation>
    <scope>NUCLEOTIDE SEQUENCE</scope>
    <source>
        <strain evidence="2">CBS 112980</strain>
    </source>
</reference>
<feature type="region of interest" description="Disordered" evidence="1">
    <location>
        <begin position="9"/>
        <end position="29"/>
    </location>
</feature>
<proteinExistence type="predicted"/>
<dbReference type="Proteomes" id="UP001244207">
    <property type="component" value="Unassembled WGS sequence"/>
</dbReference>
<name>A0AAD8UGL8_GLOAC</name>
<dbReference type="GeneID" id="85386861"/>
<keyword evidence="3" id="KW-1185">Reference proteome</keyword>
<gene>
    <name evidence="2" type="ORF">BDZ83DRAFT_417659</name>
</gene>
<accession>A0AAD8UGL8</accession>
<evidence type="ECO:0000256" key="1">
    <source>
        <dbReference type="SAM" id="MobiDB-lite"/>
    </source>
</evidence>